<dbReference type="EMBL" id="JAYMYR010000007">
    <property type="protein sequence ID" value="KAK7354467.1"/>
    <property type="molecule type" value="Genomic_DNA"/>
</dbReference>
<accession>A0AAN9R0A6</accession>
<evidence type="ECO:0000313" key="2">
    <source>
        <dbReference type="Proteomes" id="UP001374584"/>
    </source>
</evidence>
<name>A0AAN9R0A6_PHACN</name>
<proteinExistence type="predicted"/>
<organism evidence="1 2">
    <name type="scientific">Phaseolus coccineus</name>
    <name type="common">Scarlet runner bean</name>
    <name type="synonym">Phaseolus multiflorus</name>
    <dbReference type="NCBI Taxonomy" id="3886"/>
    <lineage>
        <taxon>Eukaryota</taxon>
        <taxon>Viridiplantae</taxon>
        <taxon>Streptophyta</taxon>
        <taxon>Embryophyta</taxon>
        <taxon>Tracheophyta</taxon>
        <taxon>Spermatophyta</taxon>
        <taxon>Magnoliopsida</taxon>
        <taxon>eudicotyledons</taxon>
        <taxon>Gunneridae</taxon>
        <taxon>Pentapetalae</taxon>
        <taxon>rosids</taxon>
        <taxon>fabids</taxon>
        <taxon>Fabales</taxon>
        <taxon>Fabaceae</taxon>
        <taxon>Papilionoideae</taxon>
        <taxon>50 kb inversion clade</taxon>
        <taxon>NPAAA clade</taxon>
        <taxon>indigoferoid/millettioid clade</taxon>
        <taxon>Phaseoleae</taxon>
        <taxon>Phaseolus</taxon>
    </lineage>
</organism>
<sequence>MNIAMLMVEEALQLKITRPLAPLSVLLVKEVVEVVDEEAKVAEAVVEAGIRLTIYGFHLGGIILIFVTGTVAPPSKHGLENSSNKGMPSFFFSAKKGMPSVSRI</sequence>
<keyword evidence="2" id="KW-1185">Reference proteome</keyword>
<gene>
    <name evidence="1" type="ORF">VNO80_19931</name>
</gene>
<protein>
    <submittedName>
        <fullName evidence="1">Uncharacterized protein</fullName>
    </submittedName>
</protein>
<evidence type="ECO:0000313" key="1">
    <source>
        <dbReference type="EMBL" id="KAK7354467.1"/>
    </source>
</evidence>
<dbReference type="AlphaFoldDB" id="A0AAN9R0A6"/>
<comment type="caution">
    <text evidence="1">The sequence shown here is derived from an EMBL/GenBank/DDBJ whole genome shotgun (WGS) entry which is preliminary data.</text>
</comment>
<dbReference type="Proteomes" id="UP001374584">
    <property type="component" value="Unassembled WGS sequence"/>
</dbReference>
<reference evidence="1 2" key="1">
    <citation type="submission" date="2024-01" db="EMBL/GenBank/DDBJ databases">
        <title>The genomes of 5 underutilized Papilionoideae crops provide insights into root nodulation and disease resistanc.</title>
        <authorList>
            <person name="Jiang F."/>
        </authorList>
    </citation>
    <scope>NUCLEOTIDE SEQUENCE [LARGE SCALE GENOMIC DNA]</scope>
    <source>
        <strain evidence="1">JINMINGXINNONG_FW02</strain>
        <tissue evidence="1">Leaves</tissue>
    </source>
</reference>